<keyword evidence="3" id="KW-0862">Zinc</keyword>
<evidence type="ECO:0000256" key="3">
    <source>
        <dbReference type="ARBA" id="ARBA00022833"/>
    </source>
</evidence>
<feature type="compositionally biased region" description="Polar residues" evidence="5">
    <location>
        <begin position="190"/>
        <end position="203"/>
    </location>
</feature>
<keyword evidence="1" id="KW-0479">Metal-binding</keyword>
<feature type="region of interest" description="Disordered" evidence="5">
    <location>
        <begin position="178"/>
        <end position="264"/>
    </location>
</feature>
<accession>A0AAV5DJI2</accession>
<feature type="domain" description="BRCT" evidence="7">
    <location>
        <begin position="13"/>
        <end position="103"/>
    </location>
</feature>
<keyword evidence="9" id="KW-1185">Reference proteome</keyword>
<dbReference type="Pfam" id="PF12738">
    <property type="entry name" value="PTCB-BRCT"/>
    <property type="match status" value="1"/>
</dbReference>
<dbReference type="InterPro" id="IPR013083">
    <property type="entry name" value="Znf_RING/FYVE/PHD"/>
</dbReference>
<keyword evidence="2 4" id="KW-0863">Zinc-finger</keyword>
<dbReference type="Gene3D" id="3.40.50.10190">
    <property type="entry name" value="BRCT domain"/>
    <property type="match status" value="3"/>
</dbReference>
<dbReference type="SUPFAM" id="SSF57903">
    <property type="entry name" value="FYVE/PHD zinc finger"/>
    <property type="match status" value="1"/>
</dbReference>
<feature type="compositionally biased region" description="Polar residues" evidence="5">
    <location>
        <begin position="599"/>
        <end position="620"/>
    </location>
</feature>
<dbReference type="PROSITE" id="PS50172">
    <property type="entry name" value="BRCT"/>
    <property type="match status" value="2"/>
</dbReference>
<dbReference type="PANTHER" id="PTHR47181">
    <property type="entry name" value="BRCA1 C TERMINUS DOMAIN CONTAINING PROTEIN, EXPRESSED"/>
    <property type="match status" value="1"/>
</dbReference>
<dbReference type="InterPro" id="IPR044254">
    <property type="entry name" value="At4g02110-like"/>
</dbReference>
<feature type="compositionally biased region" description="Low complexity" evidence="5">
    <location>
        <begin position="506"/>
        <end position="526"/>
    </location>
</feature>
<dbReference type="InterPro" id="IPR001965">
    <property type="entry name" value="Znf_PHD"/>
</dbReference>
<reference evidence="8" key="1">
    <citation type="journal article" date="2018" name="DNA Res.">
        <title>Multiple hybrid de novo genome assembly of finger millet, an orphan allotetraploid crop.</title>
        <authorList>
            <person name="Hatakeyama M."/>
            <person name="Aluri S."/>
            <person name="Balachadran M.T."/>
            <person name="Sivarajan S.R."/>
            <person name="Patrignani A."/>
            <person name="Gruter S."/>
            <person name="Poveda L."/>
            <person name="Shimizu-Inatsugi R."/>
            <person name="Baeten J."/>
            <person name="Francoijs K.J."/>
            <person name="Nataraja K.N."/>
            <person name="Reddy Y.A.N."/>
            <person name="Phadnis S."/>
            <person name="Ravikumar R.L."/>
            <person name="Schlapbach R."/>
            <person name="Sreeman S.M."/>
            <person name="Shimizu K.K."/>
        </authorList>
    </citation>
    <scope>NUCLEOTIDE SEQUENCE</scope>
</reference>
<evidence type="ECO:0008006" key="10">
    <source>
        <dbReference type="Google" id="ProtNLM"/>
    </source>
</evidence>
<evidence type="ECO:0000256" key="2">
    <source>
        <dbReference type="ARBA" id="ARBA00022771"/>
    </source>
</evidence>
<evidence type="ECO:0000256" key="5">
    <source>
        <dbReference type="SAM" id="MobiDB-lite"/>
    </source>
</evidence>
<feature type="compositionally biased region" description="Polar residues" evidence="5">
    <location>
        <begin position="400"/>
        <end position="431"/>
    </location>
</feature>
<evidence type="ECO:0000313" key="8">
    <source>
        <dbReference type="EMBL" id="GJN10610.1"/>
    </source>
</evidence>
<name>A0AAV5DJI2_ELECO</name>
<dbReference type="InterPro" id="IPR036420">
    <property type="entry name" value="BRCT_dom_sf"/>
</dbReference>
<evidence type="ECO:0000259" key="7">
    <source>
        <dbReference type="PROSITE" id="PS50172"/>
    </source>
</evidence>
<evidence type="ECO:0000256" key="4">
    <source>
        <dbReference type="PROSITE-ProRule" id="PRU00146"/>
    </source>
</evidence>
<feature type="region of interest" description="Disordered" evidence="5">
    <location>
        <begin position="487"/>
        <end position="652"/>
    </location>
</feature>
<dbReference type="Pfam" id="PF00533">
    <property type="entry name" value="BRCT"/>
    <property type="match status" value="1"/>
</dbReference>
<dbReference type="PROSITE" id="PS50016">
    <property type="entry name" value="ZF_PHD_2"/>
    <property type="match status" value="1"/>
</dbReference>
<dbReference type="Gene3D" id="3.30.40.10">
    <property type="entry name" value="Zinc/RING finger domain, C3HC4 (zinc finger)"/>
    <property type="match status" value="1"/>
</dbReference>
<sequence length="990" mass="106304">MAMPSHSDDDDGANPHLFAGVRFALAGFDDVSRTNYRMDMERAGGTDAGDWDGDCTHVIVSGLLYDDPVCVAARKDGKKVVTEQWVDDSFELGVLPDADRKMVSMMGASFSKTLVTNLVTHLICYKFEGEKYKAAKHVNIKLVNHRWLEDCLKAWEILPIDNYKKSGWEMELMETQVMDSEDEAEDAGRASSSNTRITKSTPVTEIRMRTPVDSDVNAPTRAPIIASSNAEGAAGSHSGNPNKNEVTVSPGSGADPGGNDDANQVTRDEAEDYHVRAPETTVPALYTPGLHKSIATPIQVDNIENIDANCLQNSNLVTANNVLQPNPSKENLSRTTLLSPELCRKVDQKDDGHTPDPKSTARQSLVEEKPKSSESNVRSEGNLTSRNNHITGYSRRRSSKSMSPADTNLRSAQQKSSPQSSEGNKSRSGSALAQRRKSILSSVSPKPSNGDPGSGAGLVSSLVSSKENATEGATVSELNRNSAECTKVGGHCNSGPTVNSTKKHISGSFKSSLLSSRRTSLKLVSSSEEKGLPENSSNDKNMGALGEVRKDSSGVSVQKGDTGMSDAEQVNKVDVAAPSSESDKAVPQQSLEAGPKDTPVNTVIGQDSITSTKVSTSRVKNASARRSRDSGSKAAAVLAKRKPEVAASKPMHDKAVSLENADTQQGEICRSPAAADSALLFAEEISNGKPRSEASKAEFVNVNPQKNMEDHKKLLSSASADENLEKSSKEVPDSLARNSVAEGPHTADDKVPNSRARKVVAKRKISAVRKQKFGSELCKEAGVFVTKDRVVSSKRAAQSSRNANKDTLKRVIRAGDGVILATSPPYTRLFKSNVDFAVVSQGIPSVDAWVQEFVRHKIPCISADYLVEYVCKPGYSLTKHVLFDMHDLAEKSLENLLNNQQDGITGESAEGCETDVACSTCGSNDLDRPMLICGSDRNATGCGVRVHVDCCRPPFEAAAPAGEWLCNKCDVSKPAKKAKKSAKSRVLKCR</sequence>
<feature type="region of interest" description="Disordered" evidence="5">
    <location>
        <begin position="346"/>
        <end position="459"/>
    </location>
</feature>
<evidence type="ECO:0000313" key="9">
    <source>
        <dbReference type="Proteomes" id="UP001054889"/>
    </source>
</evidence>
<dbReference type="SMART" id="SM00249">
    <property type="entry name" value="PHD"/>
    <property type="match status" value="1"/>
</dbReference>
<dbReference type="Pfam" id="PF00628">
    <property type="entry name" value="PHD"/>
    <property type="match status" value="1"/>
</dbReference>
<evidence type="ECO:0000256" key="1">
    <source>
        <dbReference type="ARBA" id="ARBA00022723"/>
    </source>
</evidence>
<proteinExistence type="predicted"/>
<dbReference type="AlphaFoldDB" id="A0AAV5DJI2"/>
<dbReference type="CDD" id="cd15489">
    <property type="entry name" value="PHD_SF"/>
    <property type="match status" value="1"/>
</dbReference>
<protein>
    <recommendedName>
        <fullName evidence="10">BRCT domain-containing protein</fullName>
    </recommendedName>
</protein>
<organism evidence="8 9">
    <name type="scientific">Eleusine coracana subsp. coracana</name>
    <dbReference type="NCBI Taxonomy" id="191504"/>
    <lineage>
        <taxon>Eukaryota</taxon>
        <taxon>Viridiplantae</taxon>
        <taxon>Streptophyta</taxon>
        <taxon>Embryophyta</taxon>
        <taxon>Tracheophyta</taxon>
        <taxon>Spermatophyta</taxon>
        <taxon>Magnoliopsida</taxon>
        <taxon>Liliopsida</taxon>
        <taxon>Poales</taxon>
        <taxon>Poaceae</taxon>
        <taxon>PACMAD clade</taxon>
        <taxon>Chloridoideae</taxon>
        <taxon>Cynodonteae</taxon>
        <taxon>Eleusininae</taxon>
        <taxon>Eleusine</taxon>
    </lineage>
</organism>
<dbReference type="PANTHER" id="PTHR47181:SF6">
    <property type="entry name" value="BRCT DOMAIN-CONTAINING PROTEIN"/>
    <property type="match status" value="1"/>
</dbReference>
<feature type="domain" description="PHD-type" evidence="6">
    <location>
        <begin position="915"/>
        <end position="972"/>
    </location>
</feature>
<feature type="compositionally biased region" description="Basic and acidic residues" evidence="5">
    <location>
        <begin position="346"/>
        <end position="356"/>
    </location>
</feature>
<dbReference type="Proteomes" id="UP001054889">
    <property type="component" value="Unassembled WGS sequence"/>
</dbReference>
<dbReference type="GO" id="GO:0008270">
    <property type="term" value="F:zinc ion binding"/>
    <property type="evidence" value="ECO:0007669"/>
    <property type="project" value="UniProtKB-KW"/>
</dbReference>
<dbReference type="EMBL" id="BQKI01000018">
    <property type="protein sequence ID" value="GJN10610.1"/>
    <property type="molecule type" value="Genomic_DNA"/>
</dbReference>
<evidence type="ECO:0000259" key="6">
    <source>
        <dbReference type="PROSITE" id="PS50016"/>
    </source>
</evidence>
<dbReference type="InterPro" id="IPR019787">
    <property type="entry name" value="Znf_PHD-finger"/>
</dbReference>
<dbReference type="SUPFAM" id="SSF52113">
    <property type="entry name" value="BRCT domain"/>
    <property type="match status" value="2"/>
</dbReference>
<feature type="compositionally biased region" description="Basic and acidic residues" evidence="5">
    <location>
        <begin position="723"/>
        <end position="732"/>
    </location>
</feature>
<feature type="region of interest" description="Disordered" evidence="5">
    <location>
        <begin position="687"/>
        <end position="757"/>
    </location>
</feature>
<feature type="compositionally biased region" description="Polar residues" evidence="5">
    <location>
        <begin position="373"/>
        <end position="391"/>
    </location>
</feature>
<dbReference type="InterPro" id="IPR011011">
    <property type="entry name" value="Znf_FYVE_PHD"/>
</dbReference>
<comment type="caution">
    <text evidence="8">The sequence shown here is derived from an EMBL/GenBank/DDBJ whole genome shotgun (WGS) entry which is preliminary data.</text>
</comment>
<feature type="domain" description="BRCT" evidence="7">
    <location>
        <begin position="100"/>
        <end position="165"/>
    </location>
</feature>
<dbReference type="SMART" id="SM00292">
    <property type="entry name" value="BRCT"/>
    <property type="match status" value="3"/>
</dbReference>
<gene>
    <name evidence="8" type="primary">ga28718</name>
    <name evidence="8" type="ORF">PR202_ga28718</name>
</gene>
<dbReference type="CDD" id="cd17711">
    <property type="entry name" value="BRCT_PAXIP1_rpt3"/>
    <property type="match status" value="1"/>
</dbReference>
<reference evidence="8" key="2">
    <citation type="submission" date="2021-12" db="EMBL/GenBank/DDBJ databases">
        <title>Resequencing data analysis of finger millet.</title>
        <authorList>
            <person name="Hatakeyama M."/>
            <person name="Aluri S."/>
            <person name="Balachadran M.T."/>
            <person name="Sivarajan S.R."/>
            <person name="Poveda L."/>
            <person name="Shimizu-Inatsugi R."/>
            <person name="Schlapbach R."/>
            <person name="Sreeman S.M."/>
            <person name="Shimizu K.K."/>
        </authorList>
    </citation>
    <scope>NUCLEOTIDE SEQUENCE</scope>
</reference>
<feature type="compositionally biased region" description="Polar residues" evidence="5">
    <location>
        <begin position="237"/>
        <end position="250"/>
    </location>
</feature>
<dbReference type="InterPro" id="IPR001357">
    <property type="entry name" value="BRCT_dom"/>
</dbReference>